<proteinExistence type="inferred from homology"/>
<dbReference type="GO" id="GO:0004090">
    <property type="term" value="F:carbonyl reductase (NADPH) activity"/>
    <property type="evidence" value="ECO:0007669"/>
    <property type="project" value="TreeGrafter"/>
</dbReference>
<dbReference type="Pfam" id="PF13561">
    <property type="entry name" value="adh_short_C2"/>
    <property type="match status" value="1"/>
</dbReference>
<evidence type="ECO:0000313" key="3">
    <source>
        <dbReference type="Proteomes" id="UP000472240"/>
    </source>
</evidence>
<accession>A0A671DRE6</accession>
<dbReference type="Gene3D" id="3.40.50.720">
    <property type="entry name" value="NAD(P)-binding Rossmann-like Domain"/>
    <property type="match status" value="1"/>
</dbReference>
<reference evidence="2 3" key="1">
    <citation type="journal article" date="2015" name="Annu Rev Anim Biosci">
        <title>The Genome 10K Project: a way forward.</title>
        <authorList>
            <person name="Koepfli K.P."/>
            <person name="Paten B."/>
            <person name="O'Brien S.J."/>
            <person name="Koepfli K.P."/>
            <person name="Paten B."/>
            <person name="Antunes A."/>
            <person name="Belov K."/>
            <person name="Bustamante C."/>
            <person name="Castoe T.A."/>
            <person name="Clawson H."/>
            <person name="Crawford A.J."/>
            <person name="Diekhans M."/>
            <person name="Distel D."/>
            <person name="Durbin R."/>
            <person name="Earl D."/>
            <person name="Fujita M.K."/>
            <person name="Gamble T."/>
            <person name="Georges A."/>
            <person name="Gemmell N."/>
            <person name="Gilbert M.T."/>
            <person name="Graves J.M."/>
            <person name="Green R.E."/>
            <person name="Hickey G."/>
            <person name="Jarvis E.D."/>
            <person name="Johnson W."/>
            <person name="Komissarov A."/>
            <person name="Korf I."/>
            <person name="Kuhn R."/>
            <person name="Larkin D.M."/>
            <person name="Lewin H."/>
            <person name="Lopez J.V."/>
            <person name="Ma J."/>
            <person name="Marques-Bonet T."/>
            <person name="Miller W."/>
            <person name="Murphy R."/>
            <person name="Pevzner P."/>
            <person name="Shapiro B."/>
            <person name="Steiner C."/>
            <person name="Tamazian G."/>
            <person name="Venkatesh B."/>
            <person name="Wang J."/>
            <person name="Wayne R."/>
            <person name="Wiley E."/>
            <person name="Yang H."/>
            <person name="Zhang G."/>
            <person name="Haussler D."/>
            <person name="Ryder O."/>
            <person name="O'Brien S.J."/>
        </authorList>
    </citation>
    <scope>NUCLEOTIDE SEQUENCE</scope>
</reference>
<protein>
    <recommendedName>
        <fullName evidence="4">Dehydrogenase/reductase 2</fullName>
    </recommendedName>
</protein>
<dbReference type="PANTHER" id="PTHR43943">
    <property type="entry name" value="DEHYDROGENASE/REDUCTASE (SDR FAMILY) MEMBER 4"/>
    <property type="match status" value="1"/>
</dbReference>
<dbReference type="AlphaFoldDB" id="A0A671DRE6"/>
<sequence>TAISAHRIGVDFLVCNAAVNPLVGSIMGTSEQVWDKALGAYNVSKTALLGLTRTLALELGPRGIRVNCLVPGIIETDFSIVVSTGSCPLFPRLAHGDTARGLSGKRDTSL</sequence>
<keyword evidence="3" id="KW-1185">Reference proteome</keyword>
<dbReference type="InterPro" id="IPR002347">
    <property type="entry name" value="SDR_fam"/>
</dbReference>
<organism evidence="2 3">
    <name type="scientific">Rhinolophus ferrumequinum</name>
    <name type="common">Greater horseshoe bat</name>
    <dbReference type="NCBI Taxonomy" id="59479"/>
    <lineage>
        <taxon>Eukaryota</taxon>
        <taxon>Metazoa</taxon>
        <taxon>Chordata</taxon>
        <taxon>Craniata</taxon>
        <taxon>Vertebrata</taxon>
        <taxon>Euteleostomi</taxon>
        <taxon>Mammalia</taxon>
        <taxon>Eutheria</taxon>
        <taxon>Laurasiatheria</taxon>
        <taxon>Chiroptera</taxon>
        <taxon>Yinpterochiroptera</taxon>
        <taxon>Rhinolophoidea</taxon>
        <taxon>Rhinolophidae</taxon>
        <taxon>Rhinolophinae</taxon>
        <taxon>Rhinolophus</taxon>
    </lineage>
</organism>
<dbReference type="PANTHER" id="PTHR43943:SF3">
    <property type="entry name" value="DEHYDROGENASE_REDUCTASE SDR FAMILY MEMBER 2, MITOCHONDRIAL"/>
    <property type="match status" value="1"/>
</dbReference>
<dbReference type="Ensembl" id="ENSRFET00010003825.1">
    <property type="protein sequence ID" value="ENSRFEP00010003486.1"/>
    <property type="gene ID" value="ENSRFEG00010002477.1"/>
</dbReference>
<reference evidence="2" key="4">
    <citation type="submission" date="2025-08" db="UniProtKB">
        <authorList>
            <consortium name="Ensembl"/>
        </authorList>
    </citation>
    <scope>IDENTIFICATION</scope>
</reference>
<evidence type="ECO:0000256" key="1">
    <source>
        <dbReference type="ARBA" id="ARBA00006484"/>
    </source>
</evidence>
<reference evidence="3" key="3">
    <citation type="submission" date="2018-12" db="EMBL/GenBank/DDBJ databases">
        <title>G10K-VGP greater horseshoe bat female genome, primary haplotype.</title>
        <authorList>
            <person name="Teeling E."/>
            <person name="Myers G."/>
            <person name="Vernes S."/>
            <person name="Pippel M."/>
            <person name="Winkler S."/>
            <person name="Fedrigo O."/>
            <person name="Rhie A."/>
            <person name="Koren S."/>
            <person name="Phillippy A."/>
            <person name="Lewin H."/>
            <person name="Damas J."/>
            <person name="Howe K."/>
            <person name="Mountcastle J."/>
            <person name="Jarvis E.D."/>
        </authorList>
    </citation>
    <scope>NUCLEOTIDE SEQUENCE [LARGE SCALE GENOMIC DNA]</scope>
</reference>
<evidence type="ECO:0008006" key="4">
    <source>
        <dbReference type="Google" id="ProtNLM"/>
    </source>
</evidence>
<evidence type="ECO:0000313" key="2">
    <source>
        <dbReference type="Ensembl" id="ENSRFEP00010003486.1"/>
    </source>
</evidence>
<reference evidence="2 3" key="2">
    <citation type="journal article" date="2018" name="Annu Rev Anim Biosci">
        <title>Bat Biology, Genomes, and the Bat1K Project: To Generate Chromosome-Level Genomes for All Living Bat Species.</title>
        <authorList>
            <person name="Teeling E.C."/>
            <person name="Vernes S.C."/>
            <person name="Davalos L.M."/>
            <person name="Ray D.A."/>
            <person name="Gilbert M.T.P."/>
            <person name="Myers E."/>
        </authorList>
    </citation>
    <scope>NUCLEOTIDE SEQUENCE</scope>
</reference>
<dbReference type="GeneTree" id="ENSGT00940000162664"/>
<dbReference type="SUPFAM" id="SSF51735">
    <property type="entry name" value="NAD(P)-binding Rossmann-fold domains"/>
    <property type="match status" value="1"/>
</dbReference>
<dbReference type="InParanoid" id="A0A671DRE6"/>
<dbReference type="InterPro" id="IPR036291">
    <property type="entry name" value="NAD(P)-bd_dom_sf"/>
</dbReference>
<dbReference type="Proteomes" id="UP000472240">
    <property type="component" value="Chromosome 6"/>
</dbReference>
<comment type="similarity">
    <text evidence="1">Belongs to the short-chain dehydrogenases/reductases (SDR) family.</text>
</comment>
<name>A0A671DRE6_RHIFE</name>
<reference evidence="2" key="5">
    <citation type="submission" date="2025-09" db="UniProtKB">
        <authorList>
            <consortium name="Ensembl"/>
        </authorList>
    </citation>
    <scope>IDENTIFICATION</scope>
</reference>